<gene>
    <name evidence="12" type="ORF">CVLEPA_LOCUS4349</name>
</gene>
<dbReference type="Proteomes" id="UP001642483">
    <property type="component" value="Unassembled WGS sequence"/>
</dbReference>
<keyword evidence="3 10" id="KW-0808">Transferase</keyword>
<dbReference type="EC" id="2.3.1.199" evidence="10"/>
<keyword evidence="6 10" id="KW-1133">Transmembrane helix</keyword>
<evidence type="ECO:0000313" key="13">
    <source>
        <dbReference type="Proteomes" id="UP001642483"/>
    </source>
</evidence>
<comment type="caution">
    <text evidence="12">The sequence shown here is derived from an EMBL/GenBank/DDBJ whole genome shotgun (WGS) entry which is preliminary data.</text>
</comment>
<keyword evidence="2 10" id="KW-0444">Lipid biosynthesis</keyword>
<evidence type="ECO:0000256" key="10">
    <source>
        <dbReference type="RuleBase" id="RU361115"/>
    </source>
</evidence>
<dbReference type="Pfam" id="PF01151">
    <property type="entry name" value="ELO"/>
    <property type="match status" value="1"/>
</dbReference>
<feature type="transmembrane region" description="Helical" evidence="10">
    <location>
        <begin position="207"/>
        <end position="225"/>
    </location>
</feature>
<evidence type="ECO:0000256" key="7">
    <source>
        <dbReference type="ARBA" id="ARBA00023098"/>
    </source>
</evidence>
<feature type="transmembrane region" description="Helical" evidence="10">
    <location>
        <begin position="27"/>
        <end position="48"/>
    </location>
</feature>
<feature type="region of interest" description="Disordered" evidence="11">
    <location>
        <begin position="281"/>
        <end position="300"/>
    </location>
</feature>
<feature type="transmembrane region" description="Helical" evidence="10">
    <location>
        <begin position="146"/>
        <end position="163"/>
    </location>
</feature>
<evidence type="ECO:0000256" key="1">
    <source>
        <dbReference type="ARBA" id="ARBA00004141"/>
    </source>
</evidence>
<keyword evidence="8 10" id="KW-0472">Membrane</keyword>
<evidence type="ECO:0000256" key="8">
    <source>
        <dbReference type="ARBA" id="ARBA00023136"/>
    </source>
</evidence>
<evidence type="ECO:0000256" key="2">
    <source>
        <dbReference type="ARBA" id="ARBA00022516"/>
    </source>
</evidence>
<evidence type="ECO:0000256" key="5">
    <source>
        <dbReference type="ARBA" id="ARBA00022832"/>
    </source>
</evidence>
<keyword evidence="4 10" id="KW-0812">Transmembrane</keyword>
<dbReference type="InterPro" id="IPR002076">
    <property type="entry name" value="ELO_fam"/>
</dbReference>
<feature type="transmembrane region" description="Helical" evidence="10">
    <location>
        <begin position="60"/>
        <end position="82"/>
    </location>
</feature>
<reference evidence="12 13" key="1">
    <citation type="submission" date="2024-02" db="EMBL/GenBank/DDBJ databases">
        <authorList>
            <person name="Daric V."/>
            <person name="Darras S."/>
        </authorList>
    </citation>
    <scope>NUCLEOTIDE SEQUENCE [LARGE SCALE GENOMIC DNA]</scope>
</reference>
<feature type="transmembrane region" description="Helical" evidence="10">
    <location>
        <begin position="231"/>
        <end position="254"/>
    </location>
</feature>
<sequence length="300" mass="34467">MNMLWHELADAYKEAIYDRADQRTAGWLLVESPVYPIAIACCYAYMSFNARSLTAKMPTYNLKSFIIAYNATMVALSVYMTYEFFMTAYVAGYSVTCQPVVYDNSPNSLRMAKVCWLYYFSKYIELMETAVFALRKKYNQISFLHSYHHTSMIGIWWLTTKYLPGGQGYIFGGINSFVHAVMYTYYGLSAGGPKMQKYLWWKKYITMLQLSQFVILFFYCIRSIAVDCKYAKWMCSMMIGYAISLLVLFLNFYIKAYLNRGSKAKSAASNGVRKQINGGMANGYSHHQNGSVANGIKKQE</sequence>
<comment type="catalytic activity">
    <reaction evidence="10">
        <text>a very-long-chain acyl-CoA + malonyl-CoA + H(+) = a very-long-chain 3-oxoacyl-CoA + CO2 + CoA</text>
        <dbReference type="Rhea" id="RHEA:32727"/>
        <dbReference type="ChEBI" id="CHEBI:15378"/>
        <dbReference type="ChEBI" id="CHEBI:16526"/>
        <dbReference type="ChEBI" id="CHEBI:57287"/>
        <dbReference type="ChEBI" id="CHEBI:57384"/>
        <dbReference type="ChEBI" id="CHEBI:90725"/>
        <dbReference type="ChEBI" id="CHEBI:90736"/>
        <dbReference type="EC" id="2.3.1.199"/>
    </reaction>
</comment>
<proteinExistence type="inferred from homology"/>
<evidence type="ECO:0000256" key="3">
    <source>
        <dbReference type="ARBA" id="ARBA00022679"/>
    </source>
</evidence>
<dbReference type="PANTHER" id="PTHR11157:SF126">
    <property type="entry name" value="ELONGATION OF VERY LONG CHAIN FATTY ACIDS PROTEIN"/>
    <property type="match status" value="1"/>
</dbReference>
<dbReference type="EMBL" id="CAWYQH010000013">
    <property type="protein sequence ID" value="CAK8674673.1"/>
    <property type="molecule type" value="Genomic_DNA"/>
</dbReference>
<evidence type="ECO:0000256" key="11">
    <source>
        <dbReference type="SAM" id="MobiDB-lite"/>
    </source>
</evidence>
<name>A0ABP0F973_CLALP</name>
<accession>A0ABP0F973</accession>
<evidence type="ECO:0000256" key="6">
    <source>
        <dbReference type="ARBA" id="ARBA00022989"/>
    </source>
</evidence>
<keyword evidence="7 10" id="KW-0443">Lipid metabolism</keyword>
<comment type="subcellular location">
    <subcellularLocation>
        <location evidence="1">Membrane</location>
        <topology evidence="1">Multi-pass membrane protein</topology>
    </subcellularLocation>
</comment>
<evidence type="ECO:0000256" key="4">
    <source>
        <dbReference type="ARBA" id="ARBA00022692"/>
    </source>
</evidence>
<comment type="similarity">
    <text evidence="10">Belongs to the ELO family.</text>
</comment>
<dbReference type="PANTHER" id="PTHR11157">
    <property type="entry name" value="FATTY ACID ACYL TRANSFERASE-RELATED"/>
    <property type="match status" value="1"/>
</dbReference>
<organism evidence="12 13">
    <name type="scientific">Clavelina lepadiformis</name>
    <name type="common">Light-bulb sea squirt</name>
    <name type="synonym">Ascidia lepadiformis</name>
    <dbReference type="NCBI Taxonomy" id="159417"/>
    <lineage>
        <taxon>Eukaryota</taxon>
        <taxon>Metazoa</taxon>
        <taxon>Chordata</taxon>
        <taxon>Tunicata</taxon>
        <taxon>Ascidiacea</taxon>
        <taxon>Aplousobranchia</taxon>
        <taxon>Clavelinidae</taxon>
        <taxon>Clavelina</taxon>
    </lineage>
</organism>
<keyword evidence="13" id="KW-1185">Reference proteome</keyword>
<feature type="transmembrane region" description="Helical" evidence="10">
    <location>
        <begin position="169"/>
        <end position="186"/>
    </location>
</feature>
<protein>
    <recommendedName>
        <fullName evidence="10">Elongation of very long chain fatty acids protein</fullName>
        <ecNumber evidence="10">2.3.1.199</ecNumber>
    </recommendedName>
    <alternativeName>
        <fullName evidence="10">Very-long-chain 3-oxoacyl-CoA synthase</fullName>
    </alternativeName>
</protein>
<keyword evidence="5 10" id="KW-0276">Fatty acid metabolism</keyword>
<evidence type="ECO:0000313" key="12">
    <source>
        <dbReference type="EMBL" id="CAK8674673.1"/>
    </source>
</evidence>
<evidence type="ECO:0000256" key="9">
    <source>
        <dbReference type="ARBA" id="ARBA00023160"/>
    </source>
</evidence>
<keyword evidence="9 10" id="KW-0275">Fatty acid biosynthesis</keyword>